<reference evidence="2 3" key="2">
    <citation type="submission" date="2017-10" db="EMBL/GenBank/DDBJ databases">
        <title>Extensive intraspecific genome diversity in a model arbuscular mycorrhizal fungus.</title>
        <authorList>
            <person name="Chen E.C.H."/>
            <person name="Morin E."/>
            <person name="Baudet D."/>
            <person name="Noel J."/>
            <person name="Ndikumana S."/>
            <person name="Charron P."/>
            <person name="St-Onge C."/>
            <person name="Giorgi J."/>
            <person name="Grigoriev I.V."/>
            <person name="Roux C."/>
            <person name="Martin F.M."/>
            <person name="Corradi N."/>
        </authorList>
    </citation>
    <scope>NUCLEOTIDE SEQUENCE [LARGE SCALE GENOMIC DNA]</scope>
    <source>
        <strain evidence="2 3">C2</strain>
    </source>
</reference>
<dbReference type="VEuPathDB" id="FungiDB:RhiirFUN_007197"/>
<dbReference type="EMBL" id="LLXL01000695">
    <property type="protein sequence ID" value="PKK69723.1"/>
    <property type="molecule type" value="Genomic_DNA"/>
</dbReference>
<evidence type="ECO:0000313" key="3">
    <source>
        <dbReference type="Proteomes" id="UP000233469"/>
    </source>
</evidence>
<evidence type="ECO:0000313" key="2">
    <source>
        <dbReference type="EMBL" id="PKK69723.1"/>
    </source>
</evidence>
<comment type="caution">
    <text evidence="2">The sequence shown here is derived from an EMBL/GenBank/DDBJ whole genome shotgun (WGS) entry which is preliminary data.</text>
</comment>
<dbReference type="Pfam" id="PF00075">
    <property type="entry name" value="RNase_H"/>
    <property type="match status" value="1"/>
</dbReference>
<dbReference type="Proteomes" id="UP000233469">
    <property type="component" value="Unassembled WGS sequence"/>
</dbReference>
<dbReference type="GO" id="GO:0003676">
    <property type="term" value="F:nucleic acid binding"/>
    <property type="evidence" value="ECO:0007669"/>
    <property type="project" value="InterPro"/>
</dbReference>
<reference evidence="2 3" key="1">
    <citation type="submission" date="2016-04" db="EMBL/GenBank/DDBJ databases">
        <title>Genome analyses suggest a sexual origin of heterokaryosis in a supposedly ancient asexual fungus.</title>
        <authorList>
            <person name="Ropars J."/>
            <person name="Sedzielewska K."/>
            <person name="Noel J."/>
            <person name="Charron P."/>
            <person name="Farinelli L."/>
            <person name="Marton T."/>
            <person name="Kruger M."/>
            <person name="Pelin A."/>
            <person name="Brachmann A."/>
            <person name="Corradi N."/>
        </authorList>
    </citation>
    <scope>NUCLEOTIDE SEQUENCE [LARGE SCALE GENOMIC DNA]</scope>
    <source>
        <strain evidence="2 3">C2</strain>
    </source>
</reference>
<dbReference type="PROSITE" id="PS50879">
    <property type="entry name" value="RNASE_H_1"/>
    <property type="match status" value="1"/>
</dbReference>
<name>A0A2N1N749_9GLOM</name>
<accession>A0A2N1N749</accession>
<dbReference type="Gene3D" id="3.30.420.10">
    <property type="entry name" value="Ribonuclease H-like superfamily/Ribonuclease H"/>
    <property type="match status" value="1"/>
</dbReference>
<dbReference type="InterPro" id="IPR012337">
    <property type="entry name" value="RNaseH-like_sf"/>
</dbReference>
<protein>
    <recommendedName>
        <fullName evidence="1">RNase H type-1 domain-containing protein</fullName>
    </recommendedName>
</protein>
<dbReference type="InterPro" id="IPR002156">
    <property type="entry name" value="RNaseH_domain"/>
</dbReference>
<sequence length="521" mass="60881">MERNQAISNKQKRLVPEWYKYLYDNIVINQHNLRLNFDLPPIKTPNPMITHPKIIPQSSNTMRIKNIWIAYWCPRTNNVIFRRVIEKHHFYHHHQTITFEHYLHIPDSHPSHSNFTPRSHPTYLSKCTGCNLSEITTLNNSYSNTYYITSLSDSTIIINTSKSNLNFTNYNKPFYKCNQQISTIKQKVIIDYNIRNTNLSNSSPLPNNPILYQSSLEQHIDLEKIHILNRNLILQLVTPNSLHIPLLKITLSLSSYNNLEFYTDGSLNREYETPIMGYGWIFTSNLVDNIKHSGSCKDWPSSSKAELVAILTSLIVCPPNSNIHIHTDSAACIATFNSLYSPKLTARQFQKLNNCTLWNTIKHIINTLKLKVSLFKVKVHSGHALNDAADLLAKNGILSKDFFQINIQYLPTQRCHLTFNDSIIIDRNIRKSVKRIINFQYFEQHLSHQNLHKLKDYTLDNIIDWEFSQLWFKYNPFTKLTSEKYSKHVSWQIKCSSYNLPTLDILNRNYPEFLKENVTPI</sequence>
<dbReference type="AlphaFoldDB" id="A0A2N1N749"/>
<dbReference type="SUPFAM" id="SSF53098">
    <property type="entry name" value="Ribonuclease H-like"/>
    <property type="match status" value="1"/>
</dbReference>
<evidence type="ECO:0000259" key="1">
    <source>
        <dbReference type="PROSITE" id="PS50879"/>
    </source>
</evidence>
<dbReference type="GO" id="GO:0004523">
    <property type="term" value="F:RNA-DNA hybrid ribonuclease activity"/>
    <property type="evidence" value="ECO:0007669"/>
    <property type="project" value="InterPro"/>
</dbReference>
<proteinExistence type="predicted"/>
<feature type="domain" description="RNase H type-1" evidence="1">
    <location>
        <begin position="255"/>
        <end position="398"/>
    </location>
</feature>
<dbReference type="InterPro" id="IPR036397">
    <property type="entry name" value="RNaseH_sf"/>
</dbReference>
<dbReference type="VEuPathDB" id="FungiDB:RhiirA1_478210"/>
<gene>
    <name evidence="2" type="ORF">RhiirC2_712442</name>
</gene>
<organism evidence="2 3">
    <name type="scientific">Rhizophagus irregularis</name>
    <dbReference type="NCBI Taxonomy" id="588596"/>
    <lineage>
        <taxon>Eukaryota</taxon>
        <taxon>Fungi</taxon>
        <taxon>Fungi incertae sedis</taxon>
        <taxon>Mucoromycota</taxon>
        <taxon>Glomeromycotina</taxon>
        <taxon>Glomeromycetes</taxon>
        <taxon>Glomerales</taxon>
        <taxon>Glomeraceae</taxon>
        <taxon>Rhizophagus</taxon>
    </lineage>
</organism>
<dbReference type="VEuPathDB" id="FungiDB:FUN_014016"/>